<evidence type="ECO:0000313" key="5">
    <source>
        <dbReference type="Proteomes" id="UP000887116"/>
    </source>
</evidence>
<dbReference type="OrthoDB" id="6467420at2759"/>
<dbReference type="AlphaFoldDB" id="A0A8X6GCV4"/>
<gene>
    <name evidence="4" type="primary">comF</name>
    <name evidence="4" type="ORF">TNCT_448651</name>
</gene>
<dbReference type="CDD" id="cd06223">
    <property type="entry name" value="PRTases_typeI"/>
    <property type="match status" value="1"/>
</dbReference>
<comment type="caution">
    <text evidence="4">The sequence shown here is derived from an EMBL/GenBank/DDBJ whole genome shotgun (WGS) entry which is preliminary data.</text>
</comment>
<dbReference type="EMBL" id="BMAO01025130">
    <property type="protein sequence ID" value="GFR00599.1"/>
    <property type="molecule type" value="Genomic_DNA"/>
</dbReference>
<dbReference type="InterPro" id="IPR051910">
    <property type="entry name" value="ComF/GntX_DNA_util-trans"/>
</dbReference>
<evidence type="ECO:0000256" key="1">
    <source>
        <dbReference type="ARBA" id="ARBA00008007"/>
    </source>
</evidence>
<evidence type="ECO:0000256" key="2">
    <source>
        <dbReference type="SAM" id="Coils"/>
    </source>
</evidence>
<keyword evidence="5" id="KW-1185">Reference proteome</keyword>
<dbReference type="InterPro" id="IPR029057">
    <property type="entry name" value="PRTase-like"/>
</dbReference>
<evidence type="ECO:0000259" key="3">
    <source>
        <dbReference type="Pfam" id="PF00156"/>
    </source>
</evidence>
<comment type="similarity">
    <text evidence="1">Belongs to the ComF/GntX family.</text>
</comment>
<dbReference type="InterPro" id="IPR000836">
    <property type="entry name" value="PRTase_dom"/>
</dbReference>
<dbReference type="Proteomes" id="UP000887116">
    <property type="component" value="Unassembled WGS sequence"/>
</dbReference>
<protein>
    <submittedName>
        <fullName evidence="4">Putative amidophosphoribosyltransferase</fullName>
    </submittedName>
</protein>
<name>A0A8X6GCV4_TRICU</name>
<dbReference type="PANTHER" id="PTHR47505">
    <property type="entry name" value="DNA UTILIZATION PROTEIN YHGH"/>
    <property type="match status" value="1"/>
</dbReference>
<evidence type="ECO:0000313" key="4">
    <source>
        <dbReference type="EMBL" id="GFR00599.1"/>
    </source>
</evidence>
<organism evidence="4 5">
    <name type="scientific">Trichonephila clavata</name>
    <name type="common">Joro spider</name>
    <name type="synonym">Nephila clavata</name>
    <dbReference type="NCBI Taxonomy" id="2740835"/>
    <lineage>
        <taxon>Eukaryota</taxon>
        <taxon>Metazoa</taxon>
        <taxon>Ecdysozoa</taxon>
        <taxon>Arthropoda</taxon>
        <taxon>Chelicerata</taxon>
        <taxon>Arachnida</taxon>
        <taxon>Araneae</taxon>
        <taxon>Araneomorphae</taxon>
        <taxon>Entelegynae</taxon>
        <taxon>Araneoidea</taxon>
        <taxon>Nephilidae</taxon>
        <taxon>Trichonephila</taxon>
    </lineage>
</organism>
<proteinExistence type="inferred from homology"/>
<feature type="coiled-coil region" evidence="2">
    <location>
        <begin position="192"/>
        <end position="219"/>
    </location>
</feature>
<dbReference type="Pfam" id="PF00156">
    <property type="entry name" value="Pribosyltran"/>
    <property type="match status" value="1"/>
</dbReference>
<reference evidence="4" key="1">
    <citation type="submission" date="2020-07" db="EMBL/GenBank/DDBJ databases">
        <title>Multicomponent nature underlies the extraordinary mechanical properties of spider dragline silk.</title>
        <authorList>
            <person name="Kono N."/>
            <person name="Nakamura H."/>
            <person name="Mori M."/>
            <person name="Yoshida Y."/>
            <person name="Ohtoshi R."/>
            <person name="Malay A.D."/>
            <person name="Moran D.A.P."/>
            <person name="Tomita M."/>
            <person name="Numata K."/>
            <person name="Arakawa K."/>
        </authorList>
    </citation>
    <scope>NUCLEOTIDE SEQUENCE</scope>
</reference>
<sequence length="386" mass="44273">MPETYPAWGRKRSLHGDIYQLKWVMLLLKRAVDVGYSFRLATEMESATGFDDIVFQDRKNEKIVHRFIQNKHKQNECEKIGVGKLLSKNKSGEFSVPKYFVSYLKIKINPDFADGDLKDFTICTNIGFDLAQSATQNTIKKLKAKTSGPNKGIEIAVEVISTSDIFFKYGGTRYKFSCTHDNMISIVQPAFKSAVKEAIEELEKEIKELQGKSDQNSKRKLERNQFRKKSIINFKFFDNLNYVKIYAKWIHQANQDVFQNAEVIIPIPLHKMRLFKRKYNQAALLAKELSKLSNLSYTPFAIRRLRHTTPQAGLSLKQREKNLKKAFSTSNKKIIENKIVILVDDVVTTGATVRSCSQEILNSGAREVRVLSLARTVNDWTSCIKN</sequence>
<dbReference type="PANTHER" id="PTHR47505:SF1">
    <property type="entry name" value="DNA UTILIZATION PROTEIN YHGH"/>
    <property type="match status" value="1"/>
</dbReference>
<feature type="domain" description="Phosphoribosyltransferase" evidence="3">
    <location>
        <begin position="243"/>
        <end position="374"/>
    </location>
</feature>
<dbReference type="Gene3D" id="3.40.50.2020">
    <property type="match status" value="1"/>
</dbReference>
<accession>A0A8X6GCV4</accession>
<dbReference type="SUPFAM" id="SSF53271">
    <property type="entry name" value="PRTase-like"/>
    <property type="match status" value="1"/>
</dbReference>
<keyword evidence="2" id="KW-0175">Coiled coil</keyword>